<evidence type="ECO:0000256" key="1">
    <source>
        <dbReference type="SAM" id="MobiDB-lite"/>
    </source>
</evidence>
<name>A0A0D3GIC3_9ORYZ</name>
<organism evidence="2">
    <name type="scientific">Oryza barthii</name>
    <dbReference type="NCBI Taxonomy" id="65489"/>
    <lineage>
        <taxon>Eukaryota</taxon>
        <taxon>Viridiplantae</taxon>
        <taxon>Streptophyta</taxon>
        <taxon>Embryophyta</taxon>
        <taxon>Tracheophyta</taxon>
        <taxon>Spermatophyta</taxon>
        <taxon>Magnoliopsida</taxon>
        <taxon>Liliopsida</taxon>
        <taxon>Poales</taxon>
        <taxon>Poaceae</taxon>
        <taxon>BOP clade</taxon>
        <taxon>Oryzoideae</taxon>
        <taxon>Oryzeae</taxon>
        <taxon>Oryzinae</taxon>
        <taxon>Oryza</taxon>
    </lineage>
</organism>
<dbReference type="PaxDb" id="65489-OBART06G20010.1"/>
<reference evidence="2" key="1">
    <citation type="journal article" date="2009" name="Rice">
        <title>De Novo Next Generation Sequencing of Plant Genomes.</title>
        <authorList>
            <person name="Rounsley S."/>
            <person name="Marri P.R."/>
            <person name="Yu Y."/>
            <person name="He R."/>
            <person name="Sisneros N."/>
            <person name="Goicoechea J.L."/>
            <person name="Lee S.J."/>
            <person name="Angelova A."/>
            <person name="Kudrna D."/>
            <person name="Luo M."/>
            <person name="Affourtit J."/>
            <person name="Desany B."/>
            <person name="Knight J."/>
            <person name="Niazi F."/>
            <person name="Egholm M."/>
            <person name="Wing R.A."/>
        </authorList>
    </citation>
    <scope>NUCLEOTIDE SEQUENCE [LARGE SCALE GENOMIC DNA]</scope>
    <source>
        <strain evidence="2">cv. IRGC 105608</strain>
    </source>
</reference>
<keyword evidence="3" id="KW-1185">Reference proteome</keyword>
<dbReference type="AlphaFoldDB" id="A0A0D3GIC3"/>
<dbReference type="EnsemblPlants" id="OBART06G20010.1">
    <property type="protein sequence ID" value="OBART06G20010.1"/>
    <property type="gene ID" value="OBART06G20010"/>
</dbReference>
<evidence type="ECO:0000313" key="2">
    <source>
        <dbReference type="EnsemblPlants" id="OBART06G20010.1"/>
    </source>
</evidence>
<dbReference type="Gramene" id="OBART06G20010.1">
    <property type="protein sequence ID" value="OBART06G20010.1"/>
    <property type="gene ID" value="OBART06G20010"/>
</dbReference>
<evidence type="ECO:0000313" key="3">
    <source>
        <dbReference type="Proteomes" id="UP000026960"/>
    </source>
</evidence>
<reference evidence="2" key="2">
    <citation type="submission" date="2015-03" db="UniProtKB">
        <authorList>
            <consortium name="EnsemblPlants"/>
        </authorList>
    </citation>
    <scope>IDENTIFICATION</scope>
</reference>
<dbReference type="HOGENOM" id="CLU_2853286_0_0_1"/>
<sequence length="65" mass="6242">MAGGGATEGAAAVTLPSPLPDPMAGWEEAGCGGSINTGSDSGSFTIPSRPRSSLQVHALGNSGSL</sequence>
<dbReference type="Proteomes" id="UP000026960">
    <property type="component" value="Chromosome 6"/>
</dbReference>
<feature type="region of interest" description="Disordered" evidence="1">
    <location>
        <begin position="1"/>
        <end position="65"/>
    </location>
</feature>
<accession>A0A0D3GIC3</accession>
<protein>
    <submittedName>
        <fullName evidence="2">Uncharacterized protein</fullName>
    </submittedName>
</protein>
<proteinExistence type="predicted"/>
<feature type="compositionally biased region" description="Polar residues" evidence="1">
    <location>
        <begin position="36"/>
        <end position="65"/>
    </location>
</feature>